<name>A0A7C4TC70_UNCW3</name>
<comment type="caution">
    <text evidence="5">The sequence shown here is derived from an EMBL/GenBank/DDBJ whole genome shotgun (WGS) entry which is preliminary data.</text>
</comment>
<keyword evidence="3" id="KW-1133">Transmembrane helix</keyword>
<dbReference type="PANTHER" id="PTHR10434">
    <property type="entry name" value="1-ACYL-SN-GLYCEROL-3-PHOSPHATE ACYLTRANSFERASE"/>
    <property type="match status" value="1"/>
</dbReference>
<keyword evidence="1 5" id="KW-0808">Transferase</keyword>
<dbReference type="GO" id="GO:0006654">
    <property type="term" value="P:phosphatidic acid biosynthetic process"/>
    <property type="evidence" value="ECO:0007669"/>
    <property type="project" value="TreeGrafter"/>
</dbReference>
<proteinExistence type="predicted"/>
<evidence type="ECO:0000313" key="5">
    <source>
        <dbReference type="EMBL" id="HGV98127.1"/>
    </source>
</evidence>
<evidence type="ECO:0000256" key="2">
    <source>
        <dbReference type="ARBA" id="ARBA00023315"/>
    </source>
</evidence>
<sequence length="192" mass="21870">MRFKWLISWLLTFPIFILLTGVKIKGKIPKKGPVILASNHLSFLDPPLIGYTAFREVYFLAKPGLFVISRFFTWLIKNFNAINLGEGKGLIPAIKLLKNGSVVVIFPEGTRSKKGILLPFNPGVGFLAITYNVPVIPVRIINSNKNWISLILRWHNLKIIYGEPLYPDGYKDSKDDFEAFANRIREEVLKLK</sequence>
<dbReference type="SUPFAM" id="SSF69593">
    <property type="entry name" value="Glycerol-3-phosphate (1)-acyltransferase"/>
    <property type="match status" value="1"/>
</dbReference>
<keyword evidence="3" id="KW-0472">Membrane</keyword>
<dbReference type="Pfam" id="PF01553">
    <property type="entry name" value="Acyltransferase"/>
    <property type="match status" value="1"/>
</dbReference>
<dbReference type="EMBL" id="DTGZ01000137">
    <property type="protein sequence ID" value="HGV98127.1"/>
    <property type="molecule type" value="Genomic_DNA"/>
</dbReference>
<dbReference type="SMART" id="SM00563">
    <property type="entry name" value="PlsC"/>
    <property type="match status" value="1"/>
</dbReference>
<dbReference type="PANTHER" id="PTHR10434:SF11">
    <property type="entry name" value="1-ACYL-SN-GLYCEROL-3-PHOSPHATE ACYLTRANSFERASE"/>
    <property type="match status" value="1"/>
</dbReference>
<dbReference type="CDD" id="cd07989">
    <property type="entry name" value="LPLAT_AGPAT-like"/>
    <property type="match status" value="1"/>
</dbReference>
<dbReference type="AlphaFoldDB" id="A0A7C4TC70"/>
<evidence type="ECO:0000256" key="3">
    <source>
        <dbReference type="SAM" id="Phobius"/>
    </source>
</evidence>
<dbReference type="InterPro" id="IPR002123">
    <property type="entry name" value="Plipid/glycerol_acylTrfase"/>
</dbReference>
<evidence type="ECO:0000259" key="4">
    <source>
        <dbReference type="SMART" id="SM00563"/>
    </source>
</evidence>
<organism evidence="5">
    <name type="scientific">candidate division WOR-3 bacterium</name>
    <dbReference type="NCBI Taxonomy" id="2052148"/>
    <lineage>
        <taxon>Bacteria</taxon>
        <taxon>Bacteria division WOR-3</taxon>
    </lineage>
</organism>
<gene>
    <name evidence="5" type="ORF">ENV60_07520</name>
</gene>
<feature type="transmembrane region" description="Helical" evidence="3">
    <location>
        <begin position="6"/>
        <end position="24"/>
    </location>
</feature>
<keyword evidence="2 5" id="KW-0012">Acyltransferase</keyword>
<protein>
    <submittedName>
        <fullName evidence="5">1-acyl-sn-glycerol-3-phosphate acyltransferase</fullName>
    </submittedName>
</protein>
<dbReference type="GO" id="GO:0003841">
    <property type="term" value="F:1-acylglycerol-3-phosphate O-acyltransferase activity"/>
    <property type="evidence" value="ECO:0007669"/>
    <property type="project" value="TreeGrafter"/>
</dbReference>
<evidence type="ECO:0000256" key="1">
    <source>
        <dbReference type="ARBA" id="ARBA00022679"/>
    </source>
</evidence>
<keyword evidence="3" id="KW-0812">Transmembrane</keyword>
<accession>A0A7C4TC70</accession>
<reference evidence="5" key="1">
    <citation type="journal article" date="2020" name="mSystems">
        <title>Genome- and Community-Level Interaction Insights into Carbon Utilization and Element Cycling Functions of Hydrothermarchaeota in Hydrothermal Sediment.</title>
        <authorList>
            <person name="Zhou Z."/>
            <person name="Liu Y."/>
            <person name="Xu W."/>
            <person name="Pan J."/>
            <person name="Luo Z.H."/>
            <person name="Li M."/>
        </authorList>
    </citation>
    <scope>NUCLEOTIDE SEQUENCE [LARGE SCALE GENOMIC DNA]</scope>
    <source>
        <strain evidence="5">SpSt-774</strain>
    </source>
</reference>
<feature type="domain" description="Phospholipid/glycerol acyltransferase" evidence="4">
    <location>
        <begin position="34"/>
        <end position="143"/>
    </location>
</feature>